<evidence type="ECO:0000256" key="12">
    <source>
        <dbReference type="ARBA" id="ARBA00080511"/>
    </source>
</evidence>
<evidence type="ECO:0000256" key="3">
    <source>
        <dbReference type="ARBA" id="ARBA00022857"/>
    </source>
</evidence>
<evidence type="ECO:0000256" key="8">
    <source>
        <dbReference type="ARBA" id="ARBA00023264"/>
    </source>
</evidence>
<feature type="binding site" evidence="16">
    <location>
        <begin position="17"/>
        <end position="22"/>
    </location>
    <ligand>
        <name>NAD(+)</name>
        <dbReference type="ChEBI" id="CHEBI:57540"/>
    </ligand>
</feature>
<feature type="binding site" evidence="13">
    <location>
        <position position="289"/>
    </location>
    <ligand>
        <name>NADPH</name>
        <dbReference type="ChEBI" id="CHEBI:57783"/>
    </ligand>
</feature>
<comment type="catalytic activity">
    <reaction evidence="13">
        <text>sn-glycerol 3-phosphate + NAD(+) = dihydroxyacetone phosphate + NADH + H(+)</text>
        <dbReference type="Rhea" id="RHEA:11092"/>
        <dbReference type="ChEBI" id="CHEBI:15378"/>
        <dbReference type="ChEBI" id="CHEBI:57540"/>
        <dbReference type="ChEBI" id="CHEBI:57597"/>
        <dbReference type="ChEBI" id="CHEBI:57642"/>
        <dbReference type="ChEBI" id="CHEBI:57945"/>
        <dbReference type="EC" id="1.1.1.94"/>
    </reaction>
</comment>
<feature type="binding site" evidence="13">
    <location>
        <position position="265"/>
    </location>
    <ligand>
        <name>sn-glycerol 3-phosphate</name>
        <dbReference type="ChEBI" id="CHEBI:57597"/>
    </ligand>
</feature>
<evidence type="ECO:0000256" key="6">
    <source>
        <dbReference type="ARBA" id="ARBA00023098"/>
    </source>
</evidence>
<feature type="binding site" evidence="13">
    <location>
        <position position="254"/>
    </location>
    <ligand>
        <name>sn-glycerol 3-phosphate</name>
        <dbReference type="ChEBI" id="CHEBI:57597"/>
    </ligand>
</feature>
<evidence type="ECO:0000256" key="16">
    <source>
        <dbReference type="PIRSR" id="PIRSR000114-3"/>
    </source>
</evidence>
<dbReference type="HAMAP" id="MF_00394">
    <property type="entry name" value="NAD_Glyc3P_dehydrog"/>
    <property type="match status" value="1"/>
</dbReference>
<dbReference type="SUPFAM" id="SSF48179">
    <property type="entry name" value="6-phosphogluconate dehydrogenase C-terminal domain-like"/>
    <property type="match status" value="1"/>
</dbReference>
<dbReference type="EMBL" id="OJIN01000101">
    <property type="protein sequence ID" value="SPD73509.1"/>
    <property type="molecule type" value="Genomic_DNA"/>
</dbReference>
<feature type="binding site" evidence="13">
    <location>
        <position position="21"/>
    </location>
    <ligand>
        <name>NADPH</name>
        <dbReference type="ChEBI" id="CHEBI:57783"/>
    </ligand>
</feature>
<comment type="function">
    <text evidence="13">Catalyzes the reduction of the glycolytic intermediate dihydroxyacetone phosphate (DHAP) to sn-glycerol 3-phosphate (G3P), the key precursor for phospholipid synthesis.</text>
</comment>
<dbReference type="InterPro" id="IPR006168">
    <property type="entry name" value="G3P_DH_NAD-dep"/>
</dbReference>
<dbReference type="InterPro" id="IPR013328">
    <property type="entry name" value="6PGD_dom2"/>
</dbReference>
<dbReference type="InterPro" id="IPR036291">
    <property type="entry name" value="NAD(P)-bd_dom_sf"/>
</dbReference>
<dbReference type="GO" id="GO:0141152">
    <property type="term" value="F:glycerol-3-phosphate dehydrogenase (NAD+) activity"/>
    <property type="evidence" value="ECO:0007669"/>
    <property type="project" value="RHEA"/>
</dbReference>
<dbReference type="PANTHER" id="PTHR11728:SF1">
    <property type="entry name" value="GLYCEROL-3-PHOSPHATE DEHYDROGENASE [NAD(+)] 2, CHLOROPLASTIC"/>
    <property type="match status" value="1"/>
</dbReference>
<feature type="binding site" evidence="13">
    <location>
        <position position="150"/>
    </location>
    <ligand>
        <name>NADPH</name>
        <dbReference type="ChEBI" id="CHEBI:57783"/>
    </ligand>
</feature>
<evidence type="ECO:0000256" key="10">
    <source>
        <dbReference type="ARBA" id="ARBA00066687"/>
    </source>
</evidence>
<feature type="active site" description="Proton acceptor" evidence="13 14">
    <location>
        <position position="201"/>
    </location>
</feature>
<evidence type="ECO:0000256" key="5">
    <source>
        <dbReference type="ARBA" id="ARBA00023027"/>
    </source>
</evidence>
<dbReference type="GO" id="GO:0005975">
    <property type="term" value="P:carbohydrate metabolic process"/>
    <property type="evidence" value="ECO:0007669"/>
    <property type="project" value="InterPro"/>
</dbReference>
<keyword evidence="3 13" id="KW-0521">NADP</keyword>
<dbReference type="GO" id="GO:0005829">
    <property type="term" value="C:cytosol"/>
    <property type="evidence" value="ECO:0007669"/>
    <property type="project" value="TreeGrafter"/>
</dbReference>
<dbReference type="GO" id="GO:0008654">
    <property type="term" value="P:phospholipid biosynthetic process"/>
    <property type="evidence" value="ECO:0007669"/>
    <property type="project" value="UniProtKB-KW"/>
</dbReference>
<dbReference type="FunFam" id="1.10.1040.10:FF:000001">
    <property type="entry name" value="Glycerol-3-phosphate dehydrogenase [NAD(P)+]"/>
    <property type="match status" value="1"/>
</dbReference>
<dbReference type="AlphaFoldDB" id="A0A445MVT3"/>
<dbReference type="PROSITE" id="PS00957">
    <property type="entry name" value="NAD_G3PDH"/>
    <property type="match status" value="1"/>
</dbReference>
<keyword evidence="13" id="KW-0547">Nucleotide-binding</keyword>
<dbReference type="PANTHER" id="PTHR11728">
    <property type="entry name" value="GLYCEROL-3-PHOSPHATE DEHYDROGENASE"/>
    <property type="match status" value="1"/>
</dbReference>
<comment type="subcellular location">
    <subcellularLocation>
        <location evidence="13">Cytoplasm</location>
    </subcellularLocation>
</comment>
<evidence type="ECO:0000256" key="4">
    <source>
        <dbReference type="ARBA" id="ARBA00023002"/>
    </source>
</evidence>
<feature type="binding site" evidence="13">
    <location>
        <position position="264"/>
    </location>
    <ligand>
        <name>sn-glycerol 3-phosphate</name>
        <dbReference type="ChEBI" id="CHEBI:57597"/>
    </ligand>
</feature>
<dbReference type="PRINTS" id="PR00077">
    <property type="entry name" value="GPDHDRGNASE"/>
</dbReference>
<dbReference type="Gene3D" id="3.40.50.720">
    <property type="entry name" value="NAD(P)-binding Rossmann-like Domain"/>
    <property type="match status" value="1"/>
</dbReference>
<feature type="binding site" evidence="16">
    <location>
        <position position="150"/>
    </location>
    <ligand>
        <name>NAD(+)</name>
        <dbReference type="ChEBI" id="CHEBI:57540"/>
    </ligand>
</feature>
<dbReference type="NCBIfam" id="NF000940">
    <property type="entry name" value="PRK00094.1-2"/>
    <property type="match status" value="1"/>
</dbReference>
<keyword evidence="13" id="KW-0963">Cytoplasm</keyword>
<proteinExistence type="inferred from homology"/>
<dbReference type="NCBIfam" id="NF000941">
    <property type="entry name" value="PRK00094.1-3"/>
    <property type="match status" value="1"/>
</dbReference>
<evidence type="ECO:0000313" key="20">
    <source>
        <dbReference type="EMBL" id="SPD73509.1"/>
    </source>
</evidence>
<protein>
    <recommendedName>
        <fullName evidence="11 13">Glycerol-3-phosphate dehydrogenase [NAD(P)+]</fullName>
        <ecNumber evidence="10 13">1.1.1.94</ecNumber>
    </recommendedName>
    <alternativeName>
        <fullName evidence="13">NAD(P)(+)-dependent glycerol-3-phosphate dehydrogenase</fullName>
    </alternativeName>
    <alternativeName>
        <fullName evidence="12 13">NAD(P)H-dependent dihydroxyacetone-phosphate reductase</fullName>
    </alternativeName>
</protein>
<keyword evidence="8 13" id="KW-1208">Phospholipid metabolism</keyword>
<evidence type="ECO:0000256" key="13">
    <source>
        <dbReference type="HAMAP-Rule" id="MF_00394"/>
    </source>
</evidence>
<evidence type="ECO:0000256" key="1">
    <source>
        <dbReference type="ARBA" id="ARBA00011009"/>
    </source>
</evidence>
<keyword evidence="7 13" id="KW-0594">Phospholipid biosynthesis</keyword>
<evidence type="ECO:0000259" key="19">
    <source>
        <dbReference type="Pfam" id="PF07479"/>
    </source>
</evidence>
<dbReference type="InterPro" id="IPR011128">
    <property type="entry name" value="G3P_DH_NAD-dep_N"/>
</dbReference>
<dbReference type="Pfam" id="PF01210">
    <property type="entry name" value="NAD_Gly3P_dh_N"/>
    <property type="match status" value="1"/>
</dbReference>
<dbReference type="FunFam" id="3.40.50.720:FF:000019">
    <property type="entry name" value="Glycerol-3-phosphate dehydrogenase [NAD(P)+]"/>
    <property type="match status" value="1"/>
</dbReference>
<dbReference type="GO" id="GO:0051287">
    <property type="term" value="F:NAD binding"/>
    <property type="evidence" value="ECO:0007669"/>
    <property type="project" value="InterPro"/>
</dbReference>
<dbReference type="GO" id="GO:0006650">
    <property type="term" value="P:glycerophospholipid metabolic process"/>
    <property type="evidence" value="ECO:0007669"/>
    <property type="project" value="UniProtKB-UniRule"/>
</dbReference>
<dbReference type="PIRSF" id="PIRSF000114">
    <property type="entry name" value="Glycerol-3-P_dh"/>
    <property type="match status" value="1"/>
</dbReference>
<feature type="binding site" evidence="13">
    <location>
        <position position="201"/>
    </location>
    <ligand>
        <name>sn-glycerol 3-phosphate</name>
        <dbReference type="ChEBI" id="CHEBI:57597"/>
    </ligand>
</feature>
<feature type="binding site" evidence="16">
    <location>
        <position position="265"/>
    </location>
    <ligand>
        <name>NAD(+)</name>
        <dbReference type="ChEBI" id="CHEBI:57540"/>
    </ligand>
</feature>
<feature type="binding site" evidence="13">
    <location>
        <position position="115"/>
    </location>
    <ligand>
        <name>sn-glycerol 3-phosphate</name>
        <dbReference type="ChEBI" id="CHEBI:57597"/>
    </ligand>
</feature>
<comment type="pathway">
    <text evidence="13">Membrane lipid metabolism; glycerophospholipid metabolism.</text>
</comment>
<comment type="caution">
    <text evidence="13">Lacks conserved residue(s) required for the propagation of feature annotation.</text>
</comment>
<feature type="domain" description="Glycerol-3-phosphate dehydrogenase NAD-dependent C-terminal" evidence="19">
    <location>
        <begin position="190"/>
        <end position="331"/>
    </location>
</feature>
<feature type="binding site" evidence="13">
    <location>
        <position position="266"/>
    </location>
    <ligand>
        <name>sn-glycerol 3-phosphate</name>
        <dbReference type="ChEBI" id="CHEBI:57597"/>
    </ligand>
</feature>
<feature type="binding site" evidence="13">
    <location>
        <position position="20"/>
    </location>
    <ligand>
        <name>NADPH</name>
        <dbReference type="ChEBI" id="CHEBI:57783"/>
    </ligand>
</feature>
<reference evidence="20" key="1">
    <citation type="submission" date="2018-01" db="EMBL/GenBank/DDBJ databases">
        <authorList>
            <person name="Regsiter A."/>
            <person name="William W."/>
        </authorList>
    </citation>
    <scope>NUCLEOTIDE SEQUENCE</scope>
    <source>
        <strain evidence="20">TRIP AH-1</strain>
    </source>
</reference>
<feature type="binding site" evidence="15">
    <location>
        <begin position="265"/>
        <end position="266"/>
    </location>
    <ligand>
        <name>substrate</name>
    </ligand>
</feature>
<dbReference type="InterPro" id="IPR006109">
    <property type="entry name" value="G3P_DH_NAD-dep_C"/>
</dbReference>
<name>A0A445MVT3_9BACT</name>
<evidence type="ECO:0000259" key="18">
    <source>
        <dbReference type="Pfam" id="PF01210"/>
    </source>
</evidence>
<feature type="binding site" evidence="13">
    <location>
        <position position="148"/>
    </location>
    <ligand>
        <name>sn-glycerol 3-phosphate</name>
        <dbReference type="ChEBI" id="CHEBI:57597"/>
    </ligand>
</feature>
<dbReference type="Pfam" id="PF07479">
    <property type="entry name" value="NAD_Gly3P_dh_C"/>
    <property type="match status" value="1"/>
</dbReference>
<feature type="binding site" evidence="15">
    <location>
        <position position="115"/>
    </location>
    <ligand>
        <name>substrate</name>
    </ligand>
</feature>
<comment type="catalytic activity">
    <reaction evidence="9">
        <text>sn-glycerol 3-phosphate + NADP(+) = dihydroxyacetone phosphate + NADPH + H(+)</text>
        <dbReference type="Rhea" id="RHEA:11096"/>
        <dbReference type="ChEBI" id="CHEBI:15378"/>
        <dbReference type="ChEBI" id="CHEBI:57597"/>
        <dbReference type="ChEBI" id="CHEBI:57642"/>
        <dbReference type="ChEBI" id="CHEBI:57783"/>
        <dbReference type="ChEBI" id="CHEBI:58349"/>
        <dbReference type="EC" id="1.1.1.94"/>
    </reaction>
    <physiologicalReaction direction="right-to-left" evidence="9">
        <dbReference type="Rhea" id="RHEA:11098"/>
    </physiologicalReaction>
</comment>
<feature type="binding site" evidence="13">
    <location>
        <position position="146"/>
    </location>
    <ligand>
        <name>sn-glycerol 3-phosphate</name>
        <dbReference type="ChEBI" id="CHEBI:57597"/>
    </ligand>
</feature>
<dbReference type="SUPFAM" id="SSF51735">
    <property type="entry name" value="NAD(P)-binding Rossmann-fold domains"/>
    <property type="match status" value="1"/>
</dbReference>
<feature type="domain" description="Glycerol-3-phosphate dehydrogenase NAD-dependent N-terminal" evidence="18">
    <location>
        <begin position="13"/>
        <end position="170"/>
    </location>
</feature>
<gene>
    <name evidence="13 20" type="primary">gpsA</name>
    <name evidence="20" type="ORF">PITCH_A190085</name>
</gene>
<organism evidence="20">
    <name type="scientific">uncultured Desulfobacterium sp</name>
    <dbReference type="NCBI Taxonomy" id="201089"/>
    <lineage>
        <taxon>Bacteria</taxon>
        <taxon>Pseudomonadati</taxon>
        <taxon>Thermodesulfobacteriota</taxon>
        <taxon>Desulfobacteria</taxon>
        <taxon>Desulfobacterales</taxon>
        <taxon>Desulfobacteriaceae</taxon>
        <taxon>Desulfobacterium</taxon>
        <taxon>environmental samples</taxon>
    </lineage>
</organism>
<dbReference type="GO" id="GO:0046168">
    <property type="term" value="P:glycerol-3-phosphate catabolic process"/>
    <property type="evidence" value="ECO:0007669"/>
    <property type="project" value="InterPro"/>
</dbReference>
<keyword evidence="5 13" id="KW-0520">NAD</keyword>
<dbReference type="GO" id="GO:0141153">
    <property type="term" value="F:glycerol-3-phosphate dehydrogenase (NADP+) activity"/>
    <property type="evidence" value="ECO:0007669"/>
    <property type="project" value="RHEA"/>
</dbReference>
<evidence type="ECO:0000256" key="11">
    <source>
        <dbReference type="ARBA" id="ARBA00069372"/>
    </source>
</evidence>
<dbReference type="NCBIfam" id="NF000942">
    <property type="entry name" value="PRK00094.1-4"/>
    <property type="match status" value="1"/>
</dbReference>
<feature type="binding site" evidence="13">
    <location>
        <position position="265"/>
    </location>
    <ligand>
        <name>NADPH</name>
        <dbReference type="ChEBI" id="CHEBI:57783"/>
    </ligand>
</feature>
<evidence type="ECO:0000256" key="15">
    <source>
        <dbReference type="PIRSR" id="PIRSR000114-2"/>
    </source>
</evidence>
<comment type="similarity">
    <text evidence="1 13 17">Belongs to the NAD-dependent glycerol-3-phosphate dehydrogenase family.</text>
</comment>
<feature type="binding site" evidence="13">
    <location>
        <position position="291"/>
    </location>
    <ligand>
        <name>NADPH</name>
        <dbReference type="ChEBI" id="CHEBI:57783"/>
    </ligand>
</feature>
<evidence type="ECO:0000256" key="2">
    <source>
        <dbReference type="ARBA" id="ARBA00022516"/>
    </source>
</evidence>
<dbReference type="GO" id="GO:0046167">
    <property type="term" value="P:glycerol-3-phosphate biosynthetic process"/>
    <property type="evidence" value="ECO:0007669"/>
    <property type="project" value="UniProtKB-UniRule"/>
</dbReference>
<dbReference type="EC" id="1.1.1.94" evidence="10 13"/>
<evidence type="ECO:0000256" key="7">
    <source>
        <dbReference type="ARBA" id="ARBA00023209"/>
    </source>
</evidence>
<evidence type="ECO:0000256" key="14">
    <source>
        <dbReference type="PIRSR" id="PIRSR000114-1"/>
    </source>
</evidence>
<keyword evidence="2 13" id="KW-0444">Lipid biosynthesis</keyword>
<evidence type="ECO:0000256" key="17">
    <source>
        <dbReference type="RuleBase" id="RU000437"/>
    </source>
</evidence>
<dbReference type="InterPro" id="IPR008927">
    <property type="entry name" value="6-PGluconate_DH-like_C_sf"/>
</dbReference>
<feature type="binding site" evidence="13">
    <location>
        <position position="41"/>
    </location>
    <ligand>
        <name>NADPH</name>
        <dbReference type="ChEBI" id="CHEBI:57783"/>
    </ligand>
</feature>
<dbReference type="Gene3D" id="1.10.1040.10">
    <property type="entry name" value="N-(1-d-carboxylethyl)-l-norvaline Dehydrogenase, domain 2"/>
    <property type="match status" value="1"/>
</dbReference>
<feature type="binding site" evidence="13">
    <location>
        <position position="115"/>
    </location>
    <ligand>
        <name>NADPH</name>
        <dbReference type="ChEBI" id="CHEBI:57783"/>
    </ligand>
</feature>
<sequence>MRNPVTTDEISTVAVIGAGSWGTALANLLAQKGVDVNLWVREEEVFNQIQEAHINKVFLPDVLLDERLKPVRTFQDALDGRELVLMVVPSHVFRQVLMDLKPHMQENMSIISATKGIENQSLMVMSQVTASILPEMYMKDFACIDGPSFAKEVSRKLPTAVTVACPDIQHAERLQRLFNTDFFRVYVSRDVIGVELGGALKNVIAIAAGAADGLKFGLNARAALITRGLAEITRLGVAMGANPHTFAGLAGMGDLVLTCTGDLSRNRTVGLEIGRGRSIDEITHGMTMVAEGIKTARSTYELAKKMGVDMPITTQVYQILYEGKNPKEAVKELMSRGLKAELEH</sequence>
<dbReference type="UniPathway" id="UPA00940"/>
<keyword evidence="4 13" id="KW-0560">Oxidoreductase</keyword>
<keyword evidence="6 13" id="KW-0443">Lipid metabolism</keyword>
<evidence type="ECO:0000256" key="9">
    <source>
        <dbReference type="ARBA" id="ARBA00052716"/>
    </source>
</evidence>
<accession>A0A445MVT3</accession>